<dbReference type="GO" id="GO:0050660">
    <property type="term" value="F:flavin adenine dinucleotide binding"/>
    <property type="evidence" value="ECO:0007669"/>
    <property type="project" value="InterPro"/>
</dbReference>
<dbReference type="SUPFAM" id="SSF47203">
    <property type="entry name" value="Acyl-CoA dehydrogenase C-terminal domain-like"/>
    <property type="match status" value="1"/>
</dbReference>
<dbReference type="SUPFAM" id="SSF56645">
    <property type="entry name" value="Acyl-CoA dehydrogenase NM domain-like"/>
    <property type="match status" value="1"/>
</dbReference>
<evidence type="ECO:0000313" key="5">
    <source>
        <dbReference type="Proteomes" id="UP001165587"/>
    </source>
</evidence>
<evidence type="ECO:0000259" key="2">
    <source>
        <dbReference type="Pfam" id="PF02771"/>
    </source>
</evidence>
<dbReference type="InterPro" id="IPR036250">
    <property type="entry name" value="AcylCo_DH-like_C"/>
</dbReference>
<protein>
    <submittedName>
        <fullName evidence="4">Acyl-CoA dehydrogenase family protein</fullName>
    </submittedName>
</protein>
<dbReference type="PANTHER" id="PTHR43884">
    <property type="entry name" value="ACYL-COA DEHYDROGENASE"/>
    <property type="match status" value="1"/>
</dbReference>
<evidence type="ECO:0000256" key="1">
    <source>
        <dbReference type="ARBA" id="ARBA00023002"/>
    </source>
</evidence>
<dbReference type="InterPro" id="IPR037069">
    <property type="entry name" value="AcylCoA_DH/ox_N_sf"/>
</dbReference>
<dbReference type="InterPro" id="IPR046373">
    <property type="entry name" value="Acyl-CoA_Oxase/DH_mid-dom_sf"/>
</dbReference>
<dbReference type="EMBL" id="JANLCK010000003">
    <property type="protein sequence ID" value="MCS5725752.1"/>
    <property type="molecule type" value="Genomic_DNA"/>
</dbReference>
<dbReference type="Pfam" id="PF08028">
    <property type="entry name" value="Acyl-CoA_dh_2"/>
    <property type="match status" value="1"/>
</dbReference>
<sequence length="442" mass="47263">MSTSSTGPATSFDRDATEHEVVEWARSLKELIRSQQDEAEERGHYSTQVHERMQELGLNHLLTPRRFGGLEVSLKTWLRVVIEISAADPGSGWCYCLGHSHNIQAAALWPESVQREAFAAPEGYFRSSHSLSPAGTARKVEGGYELTGVSRYQSGSPFSTHAIVFVTVEGETDAAGRPRTAQVLLPRSAYTPLDDWGQGRVLGMRASGSNSVAFERALVPAEHLVPATWAGEIDPAETGAALHGNPMYVGSVQAFLGAELAAVTVGAARAALDEWEELSRVRKAPLPPFALRDHDPASQRIFGEASIKADAAEAILMQVADTIAEWSEAFVLRGAPLTRGMDTRLNGLTLEAGRLAAEAVDLLFQSAGSSEARPGRRMERYARDIMMYRTHAAAQYGVWMQGIGATILGVQRSAFDMPDAVPAGGAAPAAGGAPADTAGTRA</sequence>
<organism evidence="4 5">
    <name type="scientific">Herbiconiux oxytropis</name>
    <dbReference type="NCBI Taxonomy" id="2970915"/>
    <lineage>
        <taxon>Bacteria</taxon>
        <taxon>Bacillati</taxon>
        <taxon>Actinomycetota</taxon>
        <taxon>Actinomycetes</taxon>
        <taxon>Micrococcales</taxon>
        <taxon>Microbacteriaceae</taxon>
        <taxon>Herbiconiux</taxon>
    </lineage>
</organism>
<gene>
    <name evidence="4" type="ORF">N1028_07560</name>
</gene>
<dbReference type="PANTHER" id="PTHR43884:SF12">
    <property type="entry name" value="ISOVALERYL-COA DEHYDROGENASE, MITOCHONDRIAL-RELATED"/>
    <property type="match status" value="1"/>
</dbReference>
<dbReference type="Gene3D" id="2.40.110.10">
    <property type="entry name" value="Butyryl-CoA Dehydrogenase, subunit A, domain 2"/>
    <property type="match status" value="1"/>
</dbReference>
<dbReference type="PIRSF" id="PIRSF016578">
    <property type="entry name" value="HsaA"/>
    <property type="match status" value="1"/>
</dbReference>
<dbReference type="Pfam" id="PF02771">
    <property type="entry name" value="Acyl-CoA_dh_N"/>
    <property type="match status" value="1"/>
</dbReference>
<keyword evidence="1" id="KW-0560">Oxidoreductase</keyword>
<dbReference type="InterPro" id="IPR013786">
    <property type="entry name" value="AcylCoA_DH/ox_N"/>
</dbReference>
<name>A0AA42BTD6_9MICO</name>
<dbReference type="RefSeq" id="WP_259526328.1">
    <property type="nucleotide sequence ID" value="NZ_JANLCK010000003.1"/>
</dbReference>
<feature type="domain" description="Acyl-CoA dehydrogenase C-terminal" evidence="3">
    <location>
        <begin position="260"/>
        <end position="395"/>
    </location>
</feature>
<dbReference type="InterPro" id="IPR013107">
    <property type="entry name" value="Acyl-CoA_DH_C"/>
</dbReference>
<proteinExistence type="predicted"/>
<dbReference type="AlphaFoldDB" id="A0AA42BTD6"/>
<feature type="domain" description="Acyl-CoA dehydrogenase/oxidase N-terminal" evidence="2">
    <location>
        <begin position="28"/>
        <end position="101"/>
    </location>
</feature>
<accession>A0AA42BTD6</accession>
<reference evidence="4" key="1">
    <citation type="submission" date="2022-08" db="EMBL/GenBank/DDBJ databases">
        <authorList>
            <person name="Deng Y."/>
            <person name="Han X.-F."/>
            <person name="Zhang Y.-Q."/>
        </authorList>
    </citation>
    <scope>NUCLEOTIDE SEQUENCE</scope>
    <source>
        <strain evidence="4">CPCC 203407</strain>
    </source>
</reference>
<evidence type="ECO:0000313" key="4">
    <source>
        <dbReference type="EMBL" id="MCS5725752.1"/>
    </source>
</evidence>
<dbReference type="GO" id="GO:0003995">
    <property type="term" value="F:acyl-CoA dehydrogenase activity"/>
    <property type="evidence" value="ECO:0007669"/>
    <property type="project" value="TreeGrafter"/>
</dbReference>
<dbReference type="Gene3D" id="1.10.540.10">
    <property type="entry name" value="Acyl-CoA dehydrogenase/oxidase, N-terminal domain"/>
    <property type="match status" value="1"/>
</dbReference>
<dbReference type="Proteomes" id="UP001165587">
    <property type="component" value="Unassembled WGS sequence"/>
</dbReference>
<dbReference type="Gene3D" id="1.20.140.10">
    <property type="entry name" value="Butyryl-CoA Dehydrogenase, subunit A, domain 3"/>
    <property type="match status" value="1"/>
</dbReference>
<evidence type="ECO:0000259" key="3">
    <source>
        <dbReference type="Pfam" id="PF08028"/>
    </source>
</evidence>
<dbReference type="InterPro" id="IPR009100">
    <property type="entry name" value="AcylCoA_DH/oxidase_NM_dom_sf"/>
</dbReference>
<keyword evidence="5" id="KW-1185">Reference proteome</keyword>
<comment type="caution">
    <text evidence="4">The sequence shown here is derived from an EMBL/GenBank/DDBJ whole genome shotgun (WGS) entry which is preliminary data.</text>
</comment>